<protein>
    <submittedName>
        <fullName evidence="3">NTP transferase domain-containing protein</fullName>
    </submittedName>
</protein>
<evidence type="ECO:0000313" key="4">
    <source>
        <dbReference type="Proteomes" id="UP000647183"/>
    </source>
</evidence>
<sequence length="227" mass="24695">MQPVENAVIAAAGLGSRLGHGLPKCMLEIGGRTLLSRMIDSLTPHVRRIHVVVGYREDLVINLCSNLHRNVVIVRNPDFRSTNTVQSMASGARGLSGKTIFLDGDLIIDPSSLGDFARMAAEHDTVAAIALSRSENAVNVDLSAPPGAEETTFISGFTREADRLYEWANVVSGDSRLLDHGSGYVYEELEKLTPLCASLLELREIDTPRDLEMAEKFAKHLDAGNQL</sequence>
<feature type="domain" description="MobA-like NTP transferase" evidence="2">
    <location>
        <begin position="7"/>
        <end position="132"/>
    </location>
</feature>
<evidence type="ECO:0000259" key="2">
    <source>
        <dbReference type="Pfam" id="PF12804"/>
    </source>
</evidence>
<dbReference type="PANTHER" id="PTHR43777:SF1">
    <property type="entry name" value="MOLYBDENUM COFACTOR CYTIDYLYLTRANSFERASE"/>
    <property type="match status" value="1"/>
</dbReference>
<gene>
    <name evidence="3" type="ORF">H9645_07940</name>
</gene>
<dbReference type="PANTHER" id="PTHR43777">
    <property type="entry name" value="MOLYBDENUM COFACTOR CYTIDYLYLTRANSFERASE"/>
    <property type="match status" value="1"/>
</dbReference>
<dbReference type="Pfam" id="PF12804">
    <property type="entry name" value="NTP_transf_3"/>
    <property type="match status" value="1"/>
</dbReference>
<evidence type="ECO:0000256" key="1">
    <source>
        <dbReference type="ARBA" id="ARBA00022842"/>
    </source>
</evidence>
<proteinExistence type="predicted"/>
<keyword evidence="3" id="KW-0808">Transferase</keyword>
<dbReference type="SUPFAM" id="SSF53448">
    <property type="entry name" value="Nucleotide-diphospho-sugar transferases"/>
    <property type="match status" value="1"/>
</dbReference>
<dbReference type="Gene3D" id="3.90.550.10">
    <property type="entry name" value="Spore Coat Polysaccharide Biosynthesis Protein SpsA, Chain A"/>
    <property type="match status" value="1"/>
</dbReference>
<dbReference type="InterPro" id="IPR025877">
    <property type="entry name" value="MobA-like_NTP_Trfase"/>
</dbReference>
<dbReference type="Proteomes" id="UP000647183">
    <property type="component" value="Unassembled WGS sequence"/>
</dbReference>
<keyword evidence="1" id="KW-0460">Magnesium</keyword>
<reference evidence="3 4" key="1">
    <citation type="submission" date="2020-08" db="EMBL/GenBank/DDBJ databases">
        <title>A Genomic Blueprint of the Chicken Gut Microbiome.</title>
        <authorList>
            <person name="Gilroy R."/>
            <person name="Ravi A."/>
            <person name="Getino M."/>
            <person name="Pursley I."/>
            <person name="Horton D.L."/>
            <person name="Alikhan N.-F."/>
            <person name="Baker D."/>
            <person name="Gharbi K."/>
            <person name="Hall N."/>
            <person name="Watson M."/>
            <person name="Adriaenssens E.M."/>
            <person name="Foster-Nyarko E."/>
            <person name="Jarju S."/>
            <person name="Secka A."/>
            <person name="Antonio M."/>
            <person name="Oren A."/>
            <person name="Chaudhuri R."/>
            <person name="La Ragione R.M."/>
            <person name="Hildebrand F."/>
            <person name="Pallen M.J."/>
        </authorList>
    </citation>
    <scope>NUCLEOTIDE SEQUENCE [LARGE SCALE GENOMIC DNA]</scope>
    <source>
        <strain evidence="3 4">Sa2BVA3</strain>
    </source>
</reference>
<dbReference type="GO" id="GO:0016740">
    <property type="term" value="F:transferase activity"/>
    <property type="evidence" value="ECO:0007669"/>
    <property type="project" value="UniProtKB-KW"/>
</dbReference>
<organism evidence="3 4">
    <name type="scientific">Luteimonas colneyensis</name>
    <dbReference type="NCBI Taxonomy" id="2762230"/>
    <lineage>
        <taxon>Bacteria</taxon>
        <taxon>Pseudomonadati</taxon>
        <taxon>Pseudomonadota</taxon>
        <taxon>Gammaproteobacteria</taxon>
        <taxon>Lysobacterales</taxon>
        <taxon>Lysobacteraceae</taxon>
        <taxon>Luteimonas</taxon>
    </lineage>
</organism>
<keyword evidence="4" id="KW-1185">Reference proteome</keyword>
<name>A0ABR8UJI2_9GAMM</name>
<evidence type="ECO:0000313" key="3">
    <source>
        <dbReference type="EMBL" id="MBD7987958.1"/>
    </source>
</evidence>
<dbReference type="InterPro" id="IPR029044">
    <property type="entry name" value="Nucleotide-diphossugar_trans"/>
</dbReference>
<accession>A0ABR8UJI2</accession>
<dbReference type="EMBL" id="JACSQJ010000003">
    <property type="protein sequence ID" value="MBD7987958.1"/>
    <property type="molecule type" value="Genomic_DNA"/>
</dbReference>
<comment type="caution">
    <text evidence="3">The sequence shown here is derived from an EMBL/GenBank/DDBJ whole genome shotgun (WGS) entry which is preliminary data.</text>
</comment>